<dbReference type="Gene3D" id="3.40.50.300">
    <property type="entry name" value="P-loop containing nucleotide triphosphate hydrolases"/>
    <property type="match status" value="1"/>
</dbReference>
<evidence type="ECO:0000259" key="3">
    <source>
        <dbReference type="Pfam" id="PF00685"/>
    </source>
</evidence>
<reference evidence="4" key="1">
    <citation type="submission" date="2014-03" db="EMBL/GenBank/DDBJ databases">
        <title>The sialotranscriptome of Amblyomma triste, Amblyomma parvum and Amblyomma cajennense ticks, uncovered by 454-based RNA-seq.</title>
        <authorList>
            <person name="Garcia G.R."/>
            <person name="Gardinassi L.G."/>
            <person name="Ribeiro J.M."/>
            <person name="Anatriello E."/>
            <person name="Ferreira B.R."/>
            <person name="Moreira H.N."/>
            <person name="Mafra C."/>
            <person name="Olegario M.M."/>
            <person name="Szabo P.J."/>
            <person name="Miranda-Santos I.K."/>
            <person name="Maruyama S.R."/>
        </authorList>
    </citation>
    <scope>NUCLEOTIDE SEQUENCE</scope>
    <source>
        <strain evidence="4">Mato Grasso do Sul</strain>
        <tissue evidence="4">Salivary glands</tissue>
    </source>
</reference>
<dbReference type="PANTHER" id="PTHR11783">
    <property type="entry name" value="SULFOTRANSFERASE SULT"/>
    <property type="match status" value="1"/>
</dbReference>
<dbReference type="GO" id="GO:0008146">
    <property type="term" value="F:sulfotransferase activity"/>
    <property type="evidence" value="ECO:0007669"/>
    <property type="project" value="InterPro"/>
</dbReference>
<keyword evidence="2 4" id="KW-0808">Transferase</keyword>
<evidence type="ECO:0000256" key="2">
    <source>
        <dbReference type="ARBA" id="ARBA00022679"/>
    </source>
</evidence>
<evidence type="ECO:0000313" key="4">
    <source>
        <dbReference type="EMBL" id="JAC33606.1"/>
    </source>
</evidence>
<sequence>MNFNSLKDIDDVPFLDIFSEDNVRSSMKYEPRAGDVIIVTYPKCGTTWTQCIVSNILTKANVPSHPGEYMLYTPFIELLGSEAAMNPSRKGPLMTHLPLKNMIFSKQAKYIYVARNPYDCCVSAYYFLKGLTPKSHLDVSFETFVQNFISGKVFYGDYFDHLLGWYKLRNEPNVLFILYEQLKEETEKWTLKIAEFLGKEHCTALRNDRTLLDKILQLSSLEKMKVTFNYNAHDRIQGLLELSSRHSLKFLDKLNKRPGKIEEMHEGAGFVRKGIIGDWRNHFTSKQVDVTKEWIAKKTSASDVMLLWSAYGLP</sequence>
<proteinExistence type="evidence at transcript level"/>
<feature type="domain" description="Sulfotransferase" evidence="3">
    <location>
        <begin position="35"/>
        <end position="301"/>
    </location>
</feature>
<dbReference type="InterPro" id="IPR027417">
    <property type="entry name" value="P-loop_NTPase"/>
</dbReference>
<organism evidence="4">
    <name type="scientific">Amblyomma triste</name>
    <name type="common">Neotropical tick</name>
    <dbReference type="NCBI Taxonomy" id="251400"/>
    <lineage>
        <taxon>Eukaryota</taxon>
        <taxon>Metazoa</taxon>
        <taxon>Ecdysozoa</taxon>
        <taxon>Arthropoda</taxon>
        <taxon>Chelicerata</taxon>
        <taxon>Arachnida</taxon>
        <taxon>Acari</taxon>
        <taxon>Parasitiformes</taxon>
        <taxon>Ixodida</taxon>
        <taxon>Ixodoidea</taxon>
        <taxon>Ixodidae</taxon>
        <taxon>Amblyomminae</taxon>
        <taxon>Amblyomma</taxon>
    </lineage>
</organism>
<comment type="similarity">
    <text evidence="1">Belongs to the sulfotransferase 1 family.</text>
</comment>
<accession>A0A023GI72</accession>
<protein>
    <submittedName>
        <fullName evidence="4">Putative sulfotransferase</fullName>
    </submittedName>
</protein>
<dbReference type="SUPFAM" id="SSF52540">
    <property type="entry name" value="P-loop containing nucleoside triphosphate hydrolases"/>
    <property type="match status" value="1"/>
</dbReference>
<name>A0A023GI72_AMBTT</name>
<dbReference type="AlphaFoldDB" id="A0A023GI72"/>
<evidence type="ECO:0000256" key="1">
    <source>
        <dbReference type="ARBA" id="ARBA00005771"/>
    </source>
</evidence>
<dbReference type="Pfam" id="PF00685">
    <property type="entry name" value="Sulfotransfer_1"/>
    <property type="match status" value="1"/>
</dbReference>
<dbReference type="EMBL" id="GBBM01001812">
    <property type="protein sequence ID" value="JAC33606.1"/>
    <property type="molecule type" value="mRNA"/>
</dbReference>
<dbReference type="InterPro" id="IPR000863">
    <property type="entry name" value="Sulfotransferase_dom"/>
</dbReference>